<accession>A0AAN8AC66</accession>
<name>A0AAN8AC66_ELEMC</name>
<protein>
    <submittedName>
        <fullName evidence="1">Uncharacterized protein</fullName>
    </submittedName>
</protein>
<evidence type="ECO:0000313" key="2">
    <source>
        <dbReference type="Proteomes" id="UP001346869"/>
    </source>
</evidence>
<reference evidence="1 2" key="1">
    <citation type="journal article" date="2023" name="Genes (Basel)">
        <title>Chromosome-Level Genome Assembly and Circadian Gene Repertoire of the Patagonia Blennie Eleginops maclovinus-The Closest Ancestral Proxy of Antarctic Cryonotothenioids.</title>
        <authorList>
            <person name="Cheng C.C."/>
            <person name="Rivera-Colon A.G."/>
            <person name="Minhas B.F."/>
            <person name="Wilson L."/>
            <person name="Rayamajhi N."/>
            <person name="Vargas-Chacoff L."/>
            <person name="Catchen J.M."/>
        </authorList>
    </citation>
    <scope>NUCLEOTIDE SEQUENCE [LARGE SCALE GENOMIC DNA]</scope>
    <source>
        <strain evidence="1">JMC-PN-2008</strain>
    </source>
</reference>
<keyword evidence="2" id="KW-1185">Reference proteome</keyword>
<reference evidence="1 2" key="2">
    <citation type="journal article" date="2023" name="Mol. Biol. Evol.">
        <title>Genomics of Secondarily Temperate Adaptation in the Only Non-Antarctic Icefish.</title>
        <authorList>
            <person name="Rivera-Colon A.G."/>
            <person name="Rayamajhi N."/>
            <person name="Minhas B.F."/>
            <person name="Madrigal G."/>
            <person name="Bilyk K.T."/>
            <person name="Yoon V."/>
            <person name="Hune M."/>
            <person name="Gregory S."/>
            <person name="Cheng C.H.C."/>
            <person name="Catchen J.M."/>
        </authorList>
    </citation>
    <scope>NUCLEOTIDE SEQUENCE [LARGE SCALE GENOMIC DNA]</scope>
    <source>
        <strain evidence="1">JMC-PN-2008</strain>
    </source>
</reference>
<dbReference type="AlphaFoldDB" id="A0AAN8AC66"/>
<evidence type="ECO:0000313" key="1">
    <source>
        <dbReference type="EMBL" id="KAK5857291.1"/>
    </source>
</evidence>
<gene>
    <name evidence="1" type="ORF">PBY51_010546</name>
</gene>
<organism evidence="1 2">
    <name type="scientific">Eleginops maclovinus</name>
    <name type="common">Patagonian blennie</name>
    <name type="synonym">Eleginus maclovinus</name>
    <dbReference type="NCBI Taxonomy" id="56733"/>
    <lineage>
        <taxon>Eukaryota</taxon>
        <taxon>Metazoa</taxon>
        <taxon>Chordata</taxon>
        <taxon>Craniata</taxon>
        <taxon>Vertebrata</taxon>
        <taxon>Euteleostomi</taxon>
        <taxon>Actinopterygii</taxon>
        <taxon>Neopterygii</taxon>
        <taxon>Teleostei</taxon>
        <taxon>Neoteleostei</taxon>
        <taxon>Acanthomorphata</taxon>
        <taxon>Eupercaria</taxon>
        <taxon>Perciformes</taxon>
        <taxon>Notothenioidei</taxon>
        <taxon>Eleginopidae</taxon>
        <taxon>Eleginops</taxon>
    </lineage>
</organism>
<sequence>MPYVQHFLFLKLGRKEQGACHTVVTASSPPSPTPPAPKLQTVLCPSEGKDDCTSSITAGCCRAIFGLQSESMEHRDLKGLSKGSSHTVTFSWGRRAQIE</sequence>
<dbReference type="EMBL" id="JAUZQC010000016">
    <property type="protein sequence ID" value="KAK5857291.1"/>
    <property type="molecule type" value="Genomic_DNA"/>
</dbReference>
<dbReference type="Proteomes" id="UP001346869">
    <property type="component" value="Unassembled WGS sequence"/>
</dbReference>
<proteinExistence type="predicted"/>
<comment type="caution">
    <text evidence="1">The sequence shown here is derived from an EMBL/GenBank/DDBJ whole genome shotgun (WGS) entry which is preliminary data.</text>
</comment>